<feature type="compositionally biased region" description="Basic residues" evidence="1">
    <location>
        <begin position="183"/>
        <end position="194"/>
    </location>
</feature>
<proteinExistence type="predicted"/>
<dbReference type="EMBL" id="JBBXJM010000002">
    <property type="protein sequence ID" value="KAL1410954.1"/>
    <property type="molecule type" value="Genomic_DNA"/>
</dbReference>
<dbReference type="Pfam" id="PF00472">
    <property type="entry name" value="RF-1"/>
    <property type="match status" value="1"/>
</dbReference>
<feature type="compositionally biased region" description="Basic and acidic residues" evidence="1">
    <location>
        <begin position="159"/>
        <end position="182"/>
    </location>
</feature>
<evidence type="ECO:0000259" key="2">
    <source>
        <dbReference type="Pfam" id="PF00472"/>
    </source>
</evidence>
<keyword evidence="4" id="KW-1185">Reference proteome</keyword>
<protein>
    <recommendedName>
        <fullName evidence="2">Prokaryotic-type class I peptide chain release factors domain-containing protein</fullName>
    </recommendedName>
</protein>
<dbReference type="SUPFAM" id="SSF110916">
    <property type="entry name" value="Peptidyl-tRNA hydrolase domain-like"/>
    <property type="match status" value="1"/>
</dbReference>
<evidence type="ECO:0000256" key="1">
    <source>
        <dbReference type="SAM" id="MobiDB-lite"/>
    </source>
</evidence>
<dbReference type="InterPro" id="IPR000352">
    <property type="entry name" value="Pep_chain_release_fac_I"/>
</dbReference>
<sequence>MKRPVLERLLRHAPRARLLSTSSSAAGPAPARLLALAQLSKQDDHTLARDWINGFTLDDLPKDGYEVTYARSSGPGGQHVNKTNSKAIVRCDVHAASGVWLPPFVVAALKRSPHYHAPSLLLSSQASRKAPDNLARALLTLHTSIVDTTRGMIVGETSEEQKERVRGHVEAEQRRRRDAKDKMKSRKANRKGDY</sequence>
<accession>A0ABR3Q897</accession>
<reference evidence="3 4" key="1">
    <citation type="submission" date="2023-08" db="EMBL/GenBank/DDBJ databases">
        <title>Annotated Genome Sequence of Vanrija albida AlHP1.</title>
        <authorList>
            <person name="Herzog R."/>
        </authorList>
    </citation>
    <scope>NUCLEOTIDE SEQUENCE [LARGE SCALE GENOMIC DNA]</scope>
    <source>
        <strain evidence="3 4">AlHP1</strain>
    </source>
</reference>
<feature type="region of interest" description="Disordered" evidence="1">
    <location>
        <begin position="153"/>
        <end position="194"/>
    </location>
</feature>
<dbReference type="RefSeq" id="XP_069210898.1">
    <property type="nucleotide sequence ID" value="XM_069350512.1"/>
</dbReference>
<dbReference type="GeneID" id="95982940"/>
<dbReference type="Gene3D" id="3.30.160.20">
    <property type="match status" value="1"/>
</dbReference>
<dbReference type="Proteomes" id="UP001565368">
    <property type="component" value="Unassembled WGS sequence"/>
</dbReference>
<evidence type="ECO:0000313" key="3">
    <source>
        <dbReference type="EMBL" id="KAL1410954.1"/>
    </source>
</evidence>
<dbReference type="PANTHER" id="PTHR11075">
    <property type="entry name" value="PEPTIDE CHAIN RELEASE FACTOR"/>
    <property type="match status" value="1"/>
</dbReference>
<comment type="caution">
    <text evidence="3">The sequence shown here is derived from an EMBL/GenBank/DDBJ whole genome shotgun (WGS) entry which is preliminary data.</text>
</comment>
<name>A0ABR3Q897_9TREE</name>
<feature type="domain" description="Prokaryotic-type class I peptide chain release factors" evidence="2">
    <location>
        <begin position="60"/>
        <end position="189"/>
    </location>
</feature>
<gene>
    <name evidence="3" type="ORF">Q8F55_001897</name>
</gene>
<dbReference type="InterPro" id="IPR052104">
    <property type="entry name" value="Mito_Release_Factor_mL62"/>
</dbReference>
<organism evidence="3 4">
    <name type="scientific">Vanrija albida</name>
    <dbReference type="NCBI Taxonomy" id="181172"/>
    <lineage>
        <taxon>Eukaryota</taxon>
        <taxon>Fungi</taxon>
        <taxon>Dikarya</taxon>
        <taxon>Basidiomycota</taxon>
        <taxon>Agaricomycotina</taxon>
        <taxon>Tremellomycetes</taxon>
        <taxon>Trichosporonales</taxon>
        <taxon>Trichosporonaceae</taxon>
        <taxon>Vanrija</taxon>
    </lineage>
</organism>
<dbReference type="PANTHER" id="PTHR11075:SF54">
    <property type="entry name" value="LARGE RIBOSOMAL SUBUNIT PROTEIN ML62"/>
    <property type="match status" value="1"/>
</dbReference>
<evidence type="ECO:0000313" key="4">
    <source>
        <dbReference type="Proteomes" id="UP001565368"/>
    </source>
</evidence>